<reference evidence="2 3" key="1">
    <citation type="journal article" date="2022" name="Nat. Plants">
        <title>Genomes of leafy and leafless Platanthera orchids illuminate the evolution of mycoheterotrophy.</title>
        <authorList>
            <person name="Li M.H."/>
            <person name="Liu K.W."/>
            <person name="Li Z."/>
            <person name="Lu H.C."/>
            <person name="Ye Q.L."/>
            <person name="Zhang D."/>
            <person name="Wang J.Y."/>
            <person name="Li Y.F."/>
            <person name="Zhong Z.M."/>
            <person name="Liu X."/>
            <person name="Yu X."/>
            <person name="Liu D.K."/>
            <person name="Tu X.D."/>
            <person name="Liu B."/>
            <person name="Hao Y."/>
            <person name="Liao X.Y."/>
            <person name="Jiang Y.T."/>
            <person name="Sun W.H."/>
            <person name="Chen J."/>
            <person name="Chen Y.Q."/>
            <person name="Ai Y."/>
            <person name="Zhai J.W."/>
            <person name="Wu S.S."/>
            <person name="Zhou Z."/>
            <person name="Hsiao Y.Y."/>
            <person name="Wu W.L."/>
            <person name="Chen Y.Y."/>
            <person name="Lin Y.F."/>
            <person name="Hsu J.L."/>
            <person name="Li C.Y."/>
            <person name="Wang Z.W."/>
            <person name="Zhao X."/>
            <person name="Zhong W.Y."/>
            <person name="Ma X.K."/>
            <person name="Ma L."/>
            <person name="Huang J."/>
            <person name="Chen G.Z."/>
            <person name="Huang M.Z."/>
            <person name="Huang L."/>
            <person name="Peng D.H."/>
            <person name="Luo Y.B."/>
            <person name="Zou S.Q."/>
            <person name="Chen S.P."/>
            <person name="Lan S."/>
            <person name="Tsai W.C."/>
            <person name="Van de Peer Y."/>
            <person name="Liu Z.J."/>
        </authorList>
    </citation>
    <scope>NUCLEOTIDE SEQUENCE [LARGE SCALE GENOMIC DNA]</scope>
    <source>
        <strain evidence="2">Lor287</strain>
    </source>
</reference>
<proteinExistence type="predicted"/>
<organism evidence="2 3">
    <name type="scientific">Platanthera zijinensis</name>
    <dbReference type="NCBI Taxonomy" id="2320716"/>
    <lineage>
        <taxon>Eukaryota</taxon>
        <taxon>Viridiplantae</taxon>
        <taxon>Streptophyta</taxon>
        <taxon>Embryophyta</taxon>
        <taxon>Tracheophyta</taxon>
        <taxon>Spermatophyta</taxon>
        <taxon>Magnoliopsida</taxon>
        <taxon>Liliopsida</taxon>
        <taxon>Asparagales</taxon>
        <taxon>Orchidaceae</taxon>
        <taxon>Orchidoideae</taxon>
        <taxon>Orchideae</taxon>
        <taxon>Orchidinae</taxon>
        <taxon>Platanthera</taxon>
    </lineage>
</organism>
<keyword evidence="3" id="KW-1185">Reference proteome</keyword>
<evidence type="ECO:0000313" key="3">
    <source>
        <dbReference type="Proteomes" id="UP001418222"/>
    </source>
</evidence>
<evidence type="ECO:0000313" key="2">
    <source>
        <dbReference type="EMBL" id="KAK8936337.1"/>
    </source>
</evidence>
<feature type="region of interest" description="Disordered" evidence="1">
    <location>
        <begin position="1"/>
        <end position="31"/>
    </location>
</feature>
<gene>
    <name evidence="2" type="ORF">KSP39_PZI013560</name>
</gene>
<sequence>MSEESNYAAEYSSGGSSRQRKRKQTSGDTIANAINRMTDNMDNAASAITRSGEAPRVNMTQIYEALAQLPDLQNLELAKAMDLLGASQLKFDTFMSLPIHMRTTWLHLQFYDYQFYVTTNSMTA</sequence>
<dbReference type="EMBL" id="JBBWWQ010000011">
    <property type="protein sequence ID" value="KAK8936337.1"/>
    <property type="molecule type" value="Genomic_DNA"/>
</dbReference>
<feature type="compositionally biased region" description="Low complexity" evidence="1">
    <location>
        <begin position="1"/>
        <end position="17"/>
    </location>
</feature>
<name>A0AAP0BDL7_9ASPA</name>
<dbReference type="Proteomes" id="UP001418222">
    <property type="component" value="Unassembled WGS sequence"/>
</dbReference>
<comment type="caution">
    <text evidence="2">The sequence shown here is derived from an EMBL/GenBank/DDBJ whole genome shotgun (WGS) entry which is preliminary data.</text>
</comment>
<accession>A0AAP0BDL7</accession>
<protein>
    <submittedName>
        <fullName evidence="2">Uncharacterized protein</fullName>
    </submittedName>
</protein>
<evidence type="ECO:0000256" key="1">
    <source>
        <dbReference type="SAM" id="MobiDB-lite"/>
    </source>
</evidence>
<dbReference type="AlphaFoldDB" id="A0AAP0BDL7"/>